<evidence type="ECO:0000256" key="4">
    <source>
        <dbReference type="ARBA" id="ARBA00023139"/>
    </source>
</evidence>
<evidence type="ECO:0000256" key="1">
    <source>
        <dbReference type="ARBA" id="ARBA00022475"/>
    </source>
</evidence>
<keyword evidence="3" id="KW-0472">Membrane</keyword>
<dbReference type="RefSeq" id="WP_204468371.1">
    <property type="nucleotide sequence ID" value="NZ_JACLYU010000005.1"/>
</dbReference>
<dbReference type="Pfam" id="PF01547">
    <property type="entry name" value="SBP_bac_1"/>
    <property type="match status" value="1"/>
</dbReference>
<dbReference type="Gene3D" id="3.40.190.10">
    <property type="entry name" value="Periplasmic binding protein-like II"/>
    <property type="match status" value="2"/>
</dbReference>
<evidence type="ECO:0000313" key="7">
    <source>
        <dbReference type="EMBL" id="MBM6699542.1"/>
    </source>
</evidence>
<evidence type="ECO:0000256" key="6">
    <source>
        <dbReference type="SAM" id="SignalP"/>
    </source>
</evidence>
<dbReference type="Proteomes" id="UP000718821">
    <property type="component" value="Unassembled WGS sequence"/>
</dbReference>
<gene>
    <name evidence="7" type="ORF">H7U32_04255</name>
</gene>
<name>A0A939B860_9BIFI</name>
<reference evidence="7" key="1">
    <citation type="submission" date="2020-08" db="EMBL/GenBank/DDBJ databases">
        <authorList>
            <person name="Cejkova D."/>
            <person name="Kubasova T."/>
            <person name="Jahodarova E."/>
            <person name="Rychlik I."/>
        </authorList>
    </citation>
    <scope>NUCLEOTIDE SEQUENCE</scope>
    <source>
        <strain evidence="7">An836</strain>
    </source>
</reference>
<sequence length="467" mass="51070">MKALKKIAAAAVAGVCAIGLAACGGGQSNGGEQTDLTYDKIELGTTGKDIKTTIKLYSHRTDLLKDDYNGTTWKQYIAEFNKMYPGIKVDVTAGTDYANSALTRLQGGDWGDIMMIPAVDASELGNYFLSYGTVDQLKDQIHYVYGQHYKGKVYGIASTGNAVGIVYNKAVFDKAGVTELPKTPKEFNEALKAVKAKTNAIPLYTNYAAGWTMGAWDSYVGGTATGSDTYMSRDLLHTKNPFSDPGDGTHMYNVYKVLYDTVADGLTEDDYSTTDWEGSKTKMNNGEIATMVLGSWAVSQIKGAGEHADDVRYMPFPITVDGKQYTSSAPDYAYGINKDSSKDKQEAAMIFVKWMTDKSGFSYNEGGLPVSKLPENDKLPDAYADFKDVTFLEDKPAVEGEEDLFNDLNSDSELAINAGGDARVQAIVEHAANKDMSYWDMVDEWNGKWNQALEDEGVEVKYDTVTK</sequence>
<dbReference type="PANTHER" id="PTHR43649:SF33">
    <property type="entry name" value="POLYGALACTURONAN_RHAMNOGALACTURONAN-BINDING PROTEIN YTCQ"/>
    <property type="match status" value="1"/>
</dbReference>
<dbReference type="PROSITE" id="PS51257">
    <property type="entry name" value="PROKAR_LIPOPROTEIN"/>
    <property type="match status" value="1"/>
</dbReference>
<comment type="caution">
    <text evidence="7">The sequence shown here is derived from an EMBL/GenBank/DDBJ whole genome shotgun (WGS) entry which is preliminary data.</text>
</comment>
<dbReference type="InterPro" id="IPR050490">
    <property type="entry name" value="Bact_solute-bd_prot1"/>
</dbReference>
<keyword evidence="4" id="KW-0564">Palmitate</keyword>
<proteinExistence type="predicted"/>
<dbReference type="PANTHER" id="PTHR43649">
    <property type="entry name" value="ARABINOSE-BINDING PROTEIN-RELATED"/>
    <property type="match status" value="1"/>
</dbReference>
<dbReference type="AlphaFoldDB" id="A0A939B860"/>
<keyword evidence="2 6" id="KW-0732">Signal</keyword>
<reference evidence="7" key="2">
    <citation type="journal article" date="2021" name="Sci. Rep.">
        <title>The distribution of antibiotic resistance genes in chicken gut microbiota commensals.</title>
        <authorList>
            <person name="Juricova H."/>
            <person name="Matiasovicova J."/>
            <person name="Kubasova T."/>
            <person name="Cejkova D."/>
            <person name="Rychlik I."/>
        </authorList>
    </citation>
    <scope>NUCLEOTIDE SEQUENCE</scope>
    <source>
        <strain evidence="7">An836</strain>
    </source>
</reference>
<accession>A0A939B860</accession>
<evidence type="ECO:0000256" key="2">
    <source>
        <dbReference type="ARBA" id="ARBA00022729"/>
    </source>
</evidence>
<keyword evidence="8" id="KW-1185">Reference proteome</keyword>
<dbReference type="SUPFAM" id="SSF53850">
    <property type="entry name" value="Periplasmic binding protein-like II"/>
    <property type="match status" value="1"/>
</dbReference>
<protein>
    <submittedName>
        <fullName evidence="7">Carbohydrate ABC transporter substrate-binding protein</fullName>
    </submittedName>
</protein>
<evidence type="ECO:0000313" key="8">
    <source>
        <dbReference type="Proteomes" id="UP000718821"/>
    </source>
</evidence>
<organism evidence="7 8">
    <name type="scientific">Bifidobacterium pullorum subsp. saeculare</name>
    <dbReference type="NCBI Taxonomy" id="78257"/>
    <lineage>
        <taxon>Bacteria</taxon>
        <taxon>Bacillati</taxon>
        <taxon>Actinomycetota</taxon>
        <taxon>Actinomycetes</taxon>
        <taxon>Bifidobacteriales</taxon>
        <taxon>Bifidobacteriaceae</taxon>
        <taxon>Bifidobacterium</taxon>
    </lineage>
</organism>
<dbReference type="EMBL" id="JACLYU010000005">
    <property type="protein sequence ID" value="MBM6699542.1"/>
    <property type="molecule type" value="Genomic_DNA"/>
</dbReference>
<feature type="chain" id="PRO_5038622697" evidence="6">
    <location>
        <begin position="22"/>
        <end position="467"/>
    </location>
</feature>
<keyword evidence="5" id="KW-0449">Lipoprotein</keyword>
<feature type="signal peptide" evidence="6">
    <location>
        <begin position="1"/>
        <end position="21"/>
    </location>
</feature>
<evidence type="ECO:0000256" key="5">
    <source>
        <dbReference type="ARBA" id="ARBA00023288"/>
    </source>
</evidence>
<dbReference type="InterPro" id="IPR006059">
    <property type="entry name" value="SBP"/>
</dbReference>
<evidence type="ECO:0000256" key="3">
    <source>
        <dbReference type="ARBA" id="ARBA00023136"/>
    </source>
</evidence>
<keyword evidence="1" id="KW-1003">Cell membrane</keyword>